<evidence type="ECO:0000256" key="2">
    <source>
        <dbReference type="ARBA" id="ARBA00023134"/>
    </source>
</evidence>
<dbReference type="InterPro" id="IPR003008">
    <property type="entry name" value="Tubulin_FtsZ_GTPase"/>
</dbReference>
<dbReference type="PANTHER" id="PTHR30314">
    <property type="entry name" value="CELL DIVISION PROTEIN FTSZ-RELATED"/>
    <property type="match status" value="1"/>
</dbReference>
<dbReference type="InterPro" id="IPR000158">
    <property type="entry name" value="Cell_div_FtsZ"/>
</dbReference>
<dbReference type="GO" id="GO:0051301">
    <property type="term" value="P:cell division"/>
    <property type="evidence" value="ECO:0007669"/>
    <property type="project" value="UniProtKB-KW"/>
</dbReference>
<dbReference type="EMBL" id="JBBMFF010000237">
    <property type="protein sequence ID" value="MEQ2511525.1"/>
    <property type="molecule type" value="Genomic_DNA"/>
</dbReference>
<organism evidence="5 6">
    <name type="scientific">Faecousia intestinalis</name>
    <dbReference type="NCBI Taxonomy" id="3133167"/>
    <lineage>
        <taxon>Bacteria</taxon>
        <taxon>Bacillati</taxon>
        <taxon>Bacillota</taxon>
        <taxon>Clostridia</taxon>
        <taxon>Eubacteriales</taxon>
        <taxon>Oscillospiraceae</taxon>
        <taxon>Faecousia</taxon>
    </lineage>
</organism>
<protein>
    <submittedName>
        <fullName evidence="5">Cell division protein FtsZ</fullName>
    </submittedName>
</protein>
<accession>A0ABV1G807</accession>
<keyword evidence="3" id="KW-0717">Septation</keyword>
<dbReference type="PRINTS" id="PR00423">
    <property type="entry name" value="CELLDVISFTSZ"/>
</dbReference>
<name>A0ABV1G807_9FIRM</name>
<evidence type="ECO:0000313" key="6">
    <source>
        <dbReference type="Proteomes" id="UP001491552"/>
    </source>
</evidence>
<keyword evidence="2" id="KW-0342">GTP-binding</keyword>
<sequence length="216" mass="22524">MPENYTDKTVNIKVIGVGGAGNNVVDRMISGGIGGAEFVVVNTDRQALKKSKCENKLQIGEKLTGGMGADADLEIGKQSAEESRVAIAKVLEGADMAVIIAGMGGGTGTGAAPIITDLAHEAGLLTVGIVTKPFRFEGANRRKRAEDGISALSDKVDSLIIIPNDRLKYVTDQKTTIANTFGIAADVLKQAVSAIYGCTTLQKTSSDERGMPDAKN</sequence>
<dbReference type="InterPro" id="IPR036525">
    <property type="entry name" value="Tubulin/FtsZ_GTPase_sf"/>
</dbReference>
<keyword evidence="6" id="KW-1185">Reference proteome</keyword>
<dbReference type="CDD" id="cd02201">
    <property type="entry name" value="FtsZ_type1"/>
    <property type="match status" value="1"/>
</dbReference>
<feature type="domain" description="Tubulin/FtsZ GTPase" evidence="4">
    <location>
        <begin position="11"/>
        <end position="203"/>
    </location>
</feature>
<dbReference type="SMART" id="SM00864">
    <property type="entry name" value="Tubulin"/>
    <property type="match status" value="1"/>
</dbReference>
<dbReference type="SUPFAM" id="SSF52490">
    <property type="entry name" value="Tubulin nucleotide-binding domain-like"/>
    <property type="match status" value="1"/>
</dbReference>
<dbReference type="RefSeq" id="WP_349136245.1">
    <property type="nucleotide sequence ID" value="NZ_JBBMFF010000237.1"/>
</dbReference>
<evidence type="ECO:0000256" key="3">
    <source>
        <dbReference type="ARBA" id="ARBA00023210"/>
    </source>
</evidence>
<evidence type="ECO:0000313" key="5">
    <source>
        <dbReference type="EMBL" id="MEQ2511525.1"/>
    </source>
</evidence>
<keyword evidence="5" id="KW-0132">Cell division</keyword>
<keyword evidence="3" id="KW-0131">Cell cycle</keyword>
<dbReference type="PANTHER" id="PTHR30314:SF3">
    <property type="entry name" value="MITOCHONDRIAL DIVISION PROTEIN FSZA"/>
    <property type="match status" value="1"/>
</dbReference>
<gene>
    <name evidence="5" type="ORF">WMO66_09755</name>
</gene>
<dbReference type="InterPro" id="IPR045061">
    <property type="entry name" value="FtsZ/CetZ"/>
</dbReference>
<evidence type="ECO:0000256" key="1">
    <source>
        <dbReference type="ARBA" id="ARBA00022741"/>
    </source>
</evidence>
<evidence type="ECO:0000259" key="4">
    <source>
        <dbReference type="SMART" id="SM00864"/>
    </source>
</evidence>
<dbReference type="Gene3D" id="3.40.50.1440">
    <property type="entry name" value="Tubulin/FtsZ, GTPase domain"/>
    <property type="match status" value="1"/>
</dbReference>
<dbReference type="Pfam" id="PF00091">
    <property type="entry name" value="Tubulin"/>
    <property type="match status" value="1"/>
</dbReference>
<proteinExistence type="predicted"/>
<dbReference type="Proteomes" id="UP001491552">
    <property type="component" value="Unassembled WGS sequence"/>
</dbReference>
<keyword evidence="1" id="KW-0547">Nucleotide-binding</keyword>
<comment type="caution">
    <text evidence="5">The sequence shown here is derived from an EMBL/GenBank/DDBJ whole genome shotgun (WGS) entry which is preliminary data.</text>
</comment>
<reference evidence="5 6" key="1">
    <citation type="submission" date="2024-03" db="EMBL/GenBank/DDBJ databases">
        <title>Human intestinal bacterial collection.</title>
        <authorList>
            <person name="Pauvert C."/>
            <person name="Hitch T.C.A."/>
            <person name="Clavel T."/>
        </authorList>
    </citation>
    <scope>NUCLEOTIDE SEQUENCE [LARGE SCALE GENOMIC DNA]</scope>
    <source>
        <strain evidence="5 6">CLA-AA-H192</strain>
    </source>
</reference>